<keyword evidence="1" id="KW-0472">Membrane</keyword>
<evidence type="ECO:0000256" key="1">
    <source>
        <dbReference type="SAM" id="Phobius"/>
    </source>
</evidence>
<organism evidence="2 3">
    <name type="scientific">Bimuria novae-zelandiae CBS 107.79</name>
    <dbReference type="NCBI Taxonomy" id="1447943"/>
    <lineage>
        <taxon>Eukaryota</taxon>
        <taxon>Fungi</taxon>
        <taxon>Dikarya</taxon>
        <taxon>Ascomycota</taxon>
        <taxon>Pezizomycotina</taxon>
        <taxon>Dothideomycetes</taxon>
        <taxon>Pleosporomycetidae</taxon>
        <taxon>Pleosporales</taxon>
        <taxon>Massarineae</taxon>
        <taxon>Didymosphaeriaceae</taxon>
        <taxon>Bimuria</taxon>
    </lineage>
</organism>
<gene>
    <name evidence="2" type="ORF">BU23DRAFT_179019</name>
</gene>
<reference evidence="2" key="1">
    <citation type="journal article" date="2020" name="Stud. Mycol.">
        <title>101 Dothideomycetes genomes: a test case for predicting lifestyles and emergence of pathogens.</title>
        <authorList>
            <person name="Haridas S."/>
            <person name="Albert R."/>
            <person name="Binder M."/>
            <person name="Bloem J."/>
            <person name="Labutti K."/>
            <person name="Salamov A."/>
            <person name="Andreopoulos B."/>
            <person name="Baker S."/>
            <person name="Barry K."/>
            <person name="Bills G."/>
            <person name="Bluhm B."/>
            <person name="Cannon C."/>
            <person name="Castanera R."/>
            <person name="Culley D."/>
            <person name="Daum C."/>
            <person name="Ezra D."/>
            <person name="Gonzalez J."/>
            <person name="Henrissat B."/>
            <person name="Kuo A."/>
            <person name="Liang C."/>
            <person name="Lipzen A."/>
            <person name="Lutzoni F."/>
            <person name="Magnuson J."/>
            <person name="Mondo S."/>
            <person name="Nolan M."/>
            <person name="Ohm R."/>
            <person name="Pangilinan J."/>
            <person name="Park H.-J."/>
            <person name="Ramirez L."/>
            <person name="Alfaro M."/>
            <person name="Sun H."/>
            <person name="Tritt A."/>
            <person name="Yoshinaga Y."/>
            <person name="Zwiers L.-H."/>
            <person name="Turgeon B."/>
            <person name="Goodwin S."/>
            <person name="Spatafora J."/>
            <person name="Crous P."/>
            <person name="Grigoriev I."/>
        </authorList>
    </citation>
    <scope>NUCLEOTIDE SEQUENCE</scope>
    <source>
        <strain evidence="2">CBS 107.79</strain>
    </source>
</reference>
<protein>
    <submittedName>
        <fullName evidence="2">Uncharacterized protein</fullName>
    </submittedName>
</protein>
<proteinExistence type="predicted"/>
<dbReference type="EMBL" id="ML976692">
    <property type="protein sequence ID" value="KAF1971670.1"/>
    <property type="molecule type" value="Genomic_DNA"/>
</dbReference>
<dbReference type="AlphaFoldDB" id="A0A6A5V4V8"/>
<name>A0A6A5V4V8_9PLEO</name>
<keyword evidence="3" id="KW-1185">Reference proteome</keyword>
<accession>A0A6A5V4V8</accession>
<evidence type="ECO:0000313" key="2">
    <source>
        <dbReference type="EMBL" id="KAF1971670.1"/>
    </source>
</evidence>
<keyword evidence="1" id="KW-0812">Transmembrane</keyword>
<evidence type="ECO:0000313" key="3">
    <source>
        <dbReference type="Proteomes" id="UP000800036"/>
    </source>
</evidence>
<dbReference type="Proteomes" id="UP000800036">
    <property type="component" value="Unassembled WGS sequence"/>
</dbReference>
<sequence length="214" mass="24252">MGAVRFSWDDPLTFLPHETVALSTIKALLCCIILWLRDSARAKKIPITVPNQQGDQMQEDVWQQRERTRQISLSEQRHREDRIKQNVRSHVCAARIACDCPECQPVLYWSDACSAAYHHKSEVAIVDGGLPSLTSSQAELYGGGYAVLPLVEATISSFSRSQTCMHSFQTEALERFRRLVREDGLMEKLNSNDESKLPDQASMQTLIKIFNDIL</sequence>
<feature type="transmembrane region" description="Helical" evidence="1">
    <location>
        <begin position="20"/>
        <end position="36"/>
    </location>
</feature>
<keyword evidence="1" id="KW-1133">Transmembrane helix</keyword>